<dbReference type="EMBL" id="CM031826">
    <property type="protein sequence ID" value="KAG6725279.1"/>
    <property type="molecule type" value="Genomic_DNA"/>
</dbReference>
<evidence type="ECO:0000256" key="1">
    <source>
        <dbReference type="SAM" id="MobiDB-lite"/>
    </source>
</evidence>
<feature type="region of interest" description="Disordered" evidence="1">
    <location>
        <begin position="92"/>
        <end position="112"/>
    </location>
</feature>
<name>A0A922FN11_CARIL</name>
<dbReference type="AlphaFoldDB" id="A0A922FN11"/>
<feature type="compositionally biased region" description="Basic and acidic residues" evidence="1">
    <location>
        <begin position="92"/>
        <end position="101"/>
    </location>
</feature>
<gene>
    <name evidence="2" type="ORF">I3842_02G025500</name>
</gene>
<organism evidence="2 3">
    <name type="scientific">Carya illinoinensis</name>
    <name type="common">Pecan</name>
    <dbReference type="NCBI Taxonomy" id="32201"/>
    <lineage>
        <taxon>Eukaryota</taxon>
        <taxon>Viridiplantae</taxon>
        <taxon>Streptophyta</taxon>
        <taxon>Embryophyta</taxon>
        <taxon>Tracheophyta</taxon>
        <taxon>Spermatophyta</taxon>
        <taxon>Magnoliopsida</taxon>
        <taxon>eudicotyledons</taxon>
        <taxon>Gunneridae</taxon>
        <taxon>Pentapetalae</taxon>
        <taxon>rosids</taxon>
        <taxon>fabids</taxon>
        <taxon>Fagales</taxon>
        <taxon>Juglandaceae</taxon>
        <taxon>Carya</taxon>
    </lineage>
</organism>
<accession>A0A922FN11</accession>
<proteinExistence type="predicted"/>
<comment type="caution">
    <text evidence="2">The sequence shown here is derived from an EMBL/GenBank/DDBJ whole genome shotgun (WGS) entry which is preliminary data.</text>
</comment>
<reference evidence="2" key="1">
    <citation type="submission" date="2021-01" db="EMBL/GenBank/DDBJ databases">
        <authorList>
            <person name="Lovell J.T."/>
            <person name="Bentley N."/>
            <person name="Bhattarai G."/>
            <person name="Jenkins J.W."/>
            <person name="Sreedasyam A."/>
            <person name="Alarcon Y."/>
            <person name="Bock C."/>
            <person name="Boston L."/>
            <person name="Carlson J."/>
            <person name="Cervantes K."/>
            <person name="Clermont K."/>
            <person name="Krom N."/>
            <person name="Kubenka K."/>
            <person name="Mamidi S."/>
            <person name="Mattison C."/>
            <person name="Monteros M."/>
            <person name="Pisani C."/>
            <person name="Plott C."/>
            <person name="Rajasekar S."/>
            <person name="Rhein H.S."/>
            <person name="Rohla C."/>
            <person name="Song M."/>
            <person name="Hilaire R.S."/>
            <person name="Shu S."/>
            <person name="Wells L."/>
            <person name="Wang X."/>
            <person name="Webber J."/>
            <person name="Heerema R.J."/>
            <person name="Klein P."/>
            <person name="Conner P."/>
            <person name="Grauke L."/>
            <person name="Grimwood J."/>
            <person name="Schmutz J."/>
            <person name="Randall J.J."/>
        </authorList>
    </citation>
    <scope>NUCLEOTIDE SEQUENCE</scope>
    <source>
        <tissue evidence="2">Leaf</tissue>
    </source>
</reference>
<evidence type="ECO:0000313" key="2">
    <source>
        <dbReference type="EMBL" id="KAG6725279.1"/>
    </source>
</evidence>
<sequence>MRPLRICCEFYERPGLVNSRERERERDRRTCSMDWPRKEESTYRLYKPHRPSPPLCSLIGSDKGLLGPLLPIINKQKSIRLFSHIPFVDRKLKSRPSHDQRGTTSSTHYLNRLSRDLVGPEITGGHISRKRMIDRG</sequence>
<dbReference type="Proteomes" id="UP000811246">
    <property type="component" value="Chromosome 2"/>
</dbReference>
<evidence type="ECO:0000313" key="3">
    <source>
        <dbReference type="Proteomes" id="UP000811246"/>
    </source>
</evidence>
<protein>
    <submittedName>
        <fullName evidence="2">Uncharacterized protein</fullName>
    </submittedName>
</protein>